<comment type="caution">
    <text evidence="2">The sequence shown here is derived from an EMBL/GenBank/DDBJ whole genome shotgun (WGS) entry which is preliminary data.</text>
</comment>
<gene>
    <name evidence="2" type="ORF">BN7_5639</name>
</gene>
<feature type="region of interest" description="Disordered" evidence="1">
    <location>
        <begin position="1"/>
        <end position="76"/>
    </location>
</feature>
<feature type="compositionally biased region" description="Basic and acidic residues" evidence="1">
    <location>
        <begin position="27"/>
        <end position="63"/>
    </location>
</feature>
<sequence>MMKQNDKINKKSNKKLNKSNRLKFKSVKHEVNDHEKDQRKGKIIDELDLNHSDSDNDETKYDTRSNTSPSPSKESLDLNFIEFGPSINGYRFIGNSSTSNYYNKSSFKPIIENKSTFDWSYCELPKFESKPDYLESKYGKEEKSDYDDLITYLKNWERIKSQGLNEIYFPLGDSNINKDQLLNFYKNFETNQMGKLLDFIKFERIKWHPDKISRILKPNNELKLKITRMFQIINEIYEELR</sequence>
<dbReference type="HOGENOM" id="CLU_1152508_0_0_1"/>
<dbReference type="EMBL" id="CAIF01000224">
    <property type="protein sequence ID" value="CCH46051.1"/>
    <property type="molecule type" value="Genomic_DNA"/>
</dbReference>
<organism evidence="2 3">
    <name type="scientific">Wickerhamomyces ciferrii (strain ATCC 14091 / BCRC 22168 / CBS 111 / JCM 3599 / NBRC 0793 / NRRL Y-1031 F-60-10)</name>
    <name type="common">Yeast</name>
    <name type="synonym">Pichia ciferrii</name>
    <dbReference type="NCBI Taxonomy" id="1206466"/>
    <lineage>
        <taxon>Eukaryota</taxon>
        <taxon>Fungi</taxon>
        <taxon>Dikarya</taxon>
        <taxon>Ascomycota</taxon>
        <taxon>Saccharomycotina</taxon>
        <taxon>Saccharomycetes</taxon>
        <taxon>Phaffomycetales</taxon>
        <taxon>Wickerhamomycetaceae</taxon>
        <taxon>Wickerhamomyces</taxon>
    </lineage>
</organism>
<name>K0KSA5_WICCF</name>
<protein>
    <submittedName>
        <fullName evidence="2">Uncharacterized protein</fullName>
    </submittedName>
</protein>
<dbReference type="InParanoid" id="K0KSA5"/>
<dbReference type="Proteomes" id="UP000009328">
    <property type="component" value="Unassembled WGS sequence"/>
</dbReference>
<evidence type="ECO:0000313" key="3">
    <source>
        <dbReference type="Proteomes" id="UP000009328"/>
    </source>
</evidence>
<feature type="compositionally biased region" description="Polar residues" evidence="1">
    <location>
        <begin position="64"/>
        <end position="73"/>
    </location>
</feature>
<evidence type="ECO:0000256" key="1">
    <source>
        <dbReference type="SAM" id="MobiDB-lite"/>
    </source>
</evidence>
<accession>K0KSA5</accession>
<feature type="compositionally biased region" description="Basic residues" evidence="1">
    <location>
        <begin position="10"/>
        <end position="26"/>
    </location>
</feature>
<evidence type="ECO:0000313" key="2">
    <source>
        <dbReference type="EMBL" id="CCH46051.1"/>
    </source>
</evidence>
<keyword evidence="3" id="KW-1185">Reference proteome</keyword>
<proteinExistence type="predicted"/>
<reference evidence="2 3" key="1">
    <citation type="journal article" date="2012" name="Eukaryot. Cell">
        <title>Draft genome sequence of Wickerhamomyces ciferrii NRRL Y-1031 F-60-10.</title>
        <authorList>
            <person name="Schneider J."/>
            <person name="Andrea H."/>
            <person name="Blom J."/>
            <person name="Jaenicke S."/>
            <person name="Ruckert C."/>
            <person name="Schorsch C."/>
            <person name="Szczepanowski R."/>
            <person name="Farwick M."/>
            <person name="Goesmann A."/>
            <person name="Puhler A."/>
            <person name="Schaffer S."/>
            <person name="Tauch A."/>
            <person name="Kohler T."/>
            <person name="Brinkrolf K."/>
        </authorList>
    </citation>
    <scope>NUCLEOTIDE SEQUENCE [LARGE SCALE GENOMIC DNA]</scope>
    <source>
        <strain evidence="3">ATCC 14091 / BCRC 22168 / CBS 111 / JCM 3599 / NBRC 0793 / NRRL Y-1031 F-60-10</strain>
    </source>
</reference>
<dbReference type="AlphaFoldDB" id="K0KSA5"/>